<accession>A0A0A8XSX5</accession>
<sequence length="24" mass="2476">MVAVIITEAAIAIHGRGRGDGIRV</sequence>
<organism evidence="1">
    <name type="scientific">Arundo donax</name>
    <name type="common">Giant reed</name>
    <name type="synonym">Donax arundinaceus</name>
    <dbReference type="NCBI Taxonomy" id="35708"/>
    <lineage>
        <taxon>Eukaryota</taxon>
        <taxon>Viridiplantae</taxon>
        <taxon>Streptophyta</taxon>
        <taxon>Embryophyta</taxon>
        <taxon>Tracheophyta</taxon>
        <taxon>Spermatophyta</taxon>
        <taxon>Magnoliopsida</taxon>
        <taxon>Liliopsida</taxon>
        <taxon>Poales</taxon>
        <taxon>Poaceae</taxon>
        <taxon>PACMAD clade</taxon>
        <taxon>Arundinoideae</taxon>
        <taxon>Arundineae</taxon>
        <taxon>Arundo</taxon>
    </lineage>
</organism>
<evidence type="ECO:0000313" key="1">
    <source>
        <dbReference type="EMBL" id="JAD15868.1"/>
    </source>
</evidence>
<name>A0A0A8XSX5_ARUDO</name>
<dbReference type="EMBL" id="GBRH01282027">
    <property type="protein sequence ID" value="JAD15868.1"/>
    <property type="molecule type" value="Transcribed_RNA"/>
</dbReference>
<dbReference type="AlphaFoldDB" id="A0A0A8XSX5"/>
<reference evidence="1" key="1">
    <citation type="submission" date="2014-09" db="EMBL/GenBank/DDBJ databases">
        <authorList>
            <person name="Magalhaes I.L.F."/>
            <person name="Oliveira U."/>
            <person name="Santos F.R."/>
            <person name="Vidigal T.H.D.A."/>
            <person name="Brescovit A.D."/>
            <person name="Santos A.J."/>
        </authorList>
    </citation>
    <scope>NUCLEOTIDE SEQUENCE</scope>
    <source>
        <tissue evidence="1">Shoot tissue taken approximately 20 cm above the soil surface</tissue>
    </source>
</reference>
<protein>
    <submittedName>
        <fullName evidence="1">Uncharacterized protein</fullName>
    </submittedName>
</protein>
<reference evidence="1" key="2">
    <citation type="journal article" date="2015" name="Data Brief">
        <title>Shoot transcriptome of the giant reed, Arundo donax.</title>
        <authorList>
            <person name="Barrero R.A."/>
            <person name="Guerrero F.D."/>
            <person name="Moolhuijzen P."/>
            <person name="Goolsby J.A."/>
            <person name="Tidwell J."/>
            <person name="Bellgard S.E."/>
            <person name="Bellgard M.I."/>
        </authorList>
    </citation>
    <scope>NUCLEOTIDE SEQUENCE</scope>
    <source>
        <tissue evidence="1">Shoot tissue taken approximately 20 cm above the soil surface</tissue>
    </source>
</reference>
<proteinExistence type="predicted"/>